<dbReference type="GO" id="GO:0005524">
    <property type="term" value="F:ATP binding"/>
    <property type="evidence" value="ECO:0007669"/>
    <property type="project" value="InterPro"/>
</dbReference>
<feature type="domain" description="Protein kinase" evidence="1">
    <location>
        <begin position="356"/>
        <end position="631"/>
    </location>
</feature>
<dbReference type="PANTHER" id="PTHR46082:SF11">
    <property type="entry name" value="AAA+ ATPASE DOMAIN-CONTAINING PROTEIN-RELATED"/>
    <property type="match status" value="1"/>
</dbReference>
<dbReference type="OrthoDB" id="4062651at2759"/>
<dbReference type="SUPFAM" id="SSF53167">
    <property type="entry name" value="Purine and uridine phosphorylases"/>
    <property type="match status" value="1"/>
</dbReference>
<accession>A0A2V1D2W1</accession>
<keyword evidence="3" id="KW-1185">Reference proteome</keyword>
<dbReference type="Pfam" id="PF01048">
    <property type="entry name" value="PNP_UDP_1"/>
    <property type="match status" value="1"/>
</dbReference>
<dbReference type="PROSITE" id="PS50011">
    <property type="entry name" value="PROTEIN_KINASE_DOM"/>
    <property type="match status" value="1"/>
</dbReference>
<dbReference type="GO" id="GO:0004672">
    <property type="term" value="F:protein kinase activity"/>
    <property type="evidence" value="ECO:0007669"/>
    <property type="project" value="InterPro"/>
</dbReference>
<protein>
    <submittedName>
        <fullName evidence="2">Kinase-like protein</fullName>
    </submittedName>
</protein>
<dbReference type="CDD" id="cd00180">
    <property type="entry name" value="PKc"/>
    <property type="match status" value="1"/>
</dbReference>
<dbReference type="EMBL" id="KZ805693">
    <property type="protein sequence ID" value="PVH92335.1"/>
    <property type="molecule type" value="Genomic_DNA"/>
</dbReference>
<dbReference type="GO" id="GO:0009116">
    <property type="term" value="P:nucleoside metabolic process"/>
    <property type="evidence" value="ECO:0007669"/>
    <property type="project" value="InterPro"/>
</dbReference>
<dbReference type="Gene3D" id="3.40.50.1580">
    <property type="entry name" value="Nucleoside phosphorylase domain"/>
    <property type="match status" value="1"/>
</dbReference>
<sequence>MSRQLPRNEYTVGWVCALPIEFAAAQEMLDEAHARLHHEPGDNDENMYALGSIGGHNVAIGCLPAGRIGNNPASAVAMQMRATFKGIRFGLMVGIGGGVPSTEVDIRLGDVVVSQPDKTFGGVVQYDAGKATASGFERTGFLNAPPQVLLSAVAKVRAHELRGKSKVSEYMSKLEHIPRFQRSKTGPDVLFDAGYDHEGGQTCDRCRTDRHEARESRDEEVVVHYGTIASGNQMMKSAGQRDKVSEDLGGVLCFEMEAAGLMNSFPCLAIRGICDYADSHKNKKWQPYAAGIAAAYAKEVLSVIPPADVAKTRTVEEAIRETVGSKDRTKPSTRTESGIDYEGQHLEITNDNDFPFKSVKHLGMGGSASVEMVMFPPTGLQLAHKVFRKPYGGKLDEAKRVFRNEVEIIKRLSIHPHIIRVFATYSYGRTLGMLLMPVADSGDLGTYLQNILDSGGCPTPEQATILNGSFGCLANGLAFIHKHTIRHKDIKPQNILVHHGSILYTDFGVAFDASEQENTTTVGNPGAHTRRYCAPEVARWENRNRKSDIFSLGCVFIDILAVLEPHIGLEEFESRIYCEIAEDLQNILRRANPAHQGRTSLLRVCDEMLELKQEDRIDAEALLEIMNSTWKSSSGLGINYFCKSCSPKTELLSVDSLIGTLAEHCISSQSVQSPASFASTSLTKLQNIEAIKPLSALYAGKPKAPRRKKRSKRKNGHTFVKEGWGTRENFQASYGLGMDPEDIAEGDAIIEAMERSDRAVAGGL</sequence>
<dbReference type="Proteomes" id="UP000244855">
    <property type="component" value="Unassembled WGS sequence"/>
</dbReference>
<evidence type="ECO:0000259" key="1">
    <source>
        <dbReference type="PROSITE" id="PS50011"/>
    </source>
</evidence>
<evidence type="ECO:0000313" key="3">
    <source>
        <dbReference type="Proteomes" id="UP000244855"/>
    </source>
</evidence>
<dbReference type="InterPro" id="IPR000719">
    <property type="entry name" value="Prot_kinase_dom"/>
</dbReference>
<reference evidence="2 3" key="1">
    <citation type="journal article" date="2018" name="Sci. Rep.">
        <title>Comparative genomics provides insights into the lifestyle and reveals functional heterogeneity of dark septate endophytic fungi.</title>
        <authorList>
            <person name="Knapp D.G."/>
            <person name="Nemeth J.B."/>
            <person name="Barry K."/>
            <person name="Hainaut M."/>
            <person name="Henrissat B."/>
            <person name="Johnson J."/>
            <person name="Kuo A."/>
            <person name="Lim J.H.P."/>
            <person name="Lipzen A."/>
            <person name="Nolan M."/>
            <person name="Ohm R.A."/>
            <person name="Tamas L."/>
            <person name="Grigoriev I.V."/>
            <person name="Spatafora J.W."/>
            <person name="Nagy L.G."/>
            <person name="Kovacs G.M."/>
        </authorList>
    </citation>
    <scope>NUCLEOTIDE SEQUENCE [LARGE SCALE GENOMIC DNA]</scope>
    <source>
        <strain evidence="2 3">DSE2036</strain>
    </source>
</reference>
<dbReference type="SMART" id="SM00220">
    <property type="entry name" value="S_TKc"/>
    <property type="match status" value="1"/>
</dbReference>
<evidence type="ECO:0000313" key="2">
    <source>
        <dbReference type="EMBL" id="PVH92335.1"/>
    </source>
</evidence>
<dbReference type="PANTHER" id="PTHR46082">
    <property type="entry name" value="ATP/GTP-BINDING PROTEIN-RELATED"/>
    <property type="match status" value="1"/>
</dbReference>
<dbReference type="InterPro" id="IPR000845">
    <property type="entry name" value="Nucleoside_phosphorylase_d"/>
</dbReference>
<gene>
    <name evidence="2" type="ORF">DM02DRAFT_620002</name>
</gene>
<dbReference type="SUPFAM" id="SSF56112">
    <property type="entry name" value="Protein kinase-like (PK-like)"/>
    <property type="match status" value="1"/>
</dbReference>
<dbReference type="InterPro" id="IPR053137">
    <property type="entry name" value="NLR-like"/>
</dbReference>
<dbReference type="Pfam" id="PF00069">
    <property type="entry name" value="Pkinase"/>
    <property type="match status" value="1"/>
</dbReference>
<dbReference type="STRING" id="97972.A0A2V1D2W1"/>
<dbReference type="Gene3D" id="1.10.510.10">
    <property type="entry name" value="Transferase(Phosphotransferase) domain 1"/>
    <property type="match status" value="1"/>
</dbReference>
<proteinExistence type="predicted"/>
<name>A0A2V1D2W1_9PLEO</name>
<dbReference type="PROSITE" id="PS00108">
    <property type="entry name" value="PROTEIN_KINASE_ST"/>
    <property type="match status" value="1"/>
</dbReference>
<keyword evidence="2" id="KW-0418">Kinase</keyword>
<dbReference type="InterPro" id="IPR008271">
    <property type="entry name" value="Ser/Thr_kinase_AS"/>
</dbReference>
<dbReference type="AlphaFoldDB" id="A0A2V1D2W1"/>
<dbReference type="InterPro" id="IPR011009">
    <property type="entry name" value="Kinase-like_dom_sf"/>
</dbReference>
<keyword evidence="2" id="KW-0808">Transferase</keyword>
<dbReference type="InterPro" id="IPR035994">
    <property type="entry name" value="Nucleoside_phosphorylase_sf"/>
</dbReference>
<organism evidence="2 3">
    <name type="scientific">Periconia macrospinosa</name>
    <dbReference type="NCBI Taxonomy" id="97972"/>
    <lineage>
        <taxon>Eukaryota</taxon>
        <taxon>Fungi</taxon>
        <taxon>Dikarya</taxon>
        <taxon>Ascomycota</taxon>
        <taxon>Pezizomycotina</taxon>
        <taxon>Dothideomycetes</taxon>
        <taxon>Pleosporomycetidae</taxon>
        <taxon>Pleosporales</taxon>
        <taxon>Massarineae</taxon>
        <taxon>Periconiaceae</taxon>
        <taxon>Periconia</taxon>
    </lineage>
</organism>